<dbReference type="KEGG" id="pyg:AWM70_19580"/>
<name>A0A1B1N538_9BACL</name>
<reference evidence="7 8" key="1">
    <citation type="submission" date="2016-01" db="EMBL/GenBank/DDBJ databases">
        <title>Complete Genome Sequence of Paenibacillus yonginensis DCY84, a novel Plant Growth-Promoting Bacteria with Elicitation of Induced Systemic Resistance.</title>
        <authorList>
            <person name="Kim Y.J."/>
            <person name="Yang D.C."/>
            <person name="Sukweenadhi J."/>
        </authorList>
    </citation>
    <scope>NUCLEOTIDE SEQUENCE [LARGE SCALE GENOMIC DNA]</scope>
    <source>
        <strain evidence="7 8">DCY84</strain>
    </source>
</reference>
<dbReference type="EMBL" id="CP014167">
    <property type="protein sequence ID" value="ANS76505.1"/>
    <property type="molecule type" value="Genomic_DNA"/>
</dbReference>
<dbReference type="STRING" id="1462996.AWM70_19580"/>
<keyword evidence="1" id="KW-0805">Transcription regulation</keyword>
<organism evidence="7 8">
    <name type="scientific">Paenibacillus yonginensis</name>
    <dbReference type="NCBI Taxonomy" id="1462996"/>
    <lineage>
        <taxon>Bacteria</taxon>
        <taxon>Bacillati</taxon>
        <taxon>Bacillota</taxon>
        <taxon>Bacilli</taxon>
        <taxon>Bacillales</taxon>
        <taxon>Paenibacillaceae</taxon>
        <taxon>Paenibacillus</taxon>
    </lineage>
</organism>
<dbReference type="GO" id="GO:0000976">
    <property type="term" value="F:transcription cis-regulatory region binding"/>
    <property type="evidence" value="ECO:0007669"/>
    <property type="project" value="TreeGrafter"/>
</dbReference>
<dbReference type="Pfam" id="PF00440">
    <property type="entry name" value="TetR_N"/>
    <property type="match status" value="1"/>
</dbReference>
<keyword evidence="2 4" id="KW-0238">DNA-binding</keyword>
<evidence type="ECO:0000313" key="7">
    <source>
        <dbReference type="EMBL" id="ANS76505.1"/>
    </source>
</evidence>
<dbReference type="InterPro" id="IPR036271">
    <property type="entry name" value="Tet_transcr_reg_TetR-rel_C_sf"/>
</dbReference>
<proteinExistence type="predicted"/>
<dbReference type="InterPro" id="IPR009057">
    <property type="entry name" value="Homeodomain-like_sf"/>
</dbReference>
<evidence type="ECO:0000313" key="8">
    <source>
        <dbReference type="Proteomes" id="UP000092573"/>
    </source>
</evidence>
<protein>
    <submittedName>
        <fullName evidence="7">Transcriptional regulator</fullName>
    </submittedName>
</protein>
<keyword evidence="8" id="KW-1185">Reference proteome</keyword>
<dbReference type="PROSITE" id="PS50977">
    <property type="entry name" value="HTH_TETR_2"/>
    <property type="match status" value="1"/>
</dbReference>
<dbReference type="PANTHER" id="PTHR30055">
    <property type="entry name" value="HTH-TYPE TRANSCRIPTIONAL REGULATOR RUTR"/>
    <property type="match status" value="1"/>
</dbReference>
<dbReference type="SUPFAM" id="SSF46689">
    <property type="entry name" value="Homeodomain-like"/>
    <property type="match status" value="1"/>
</dbReference>
<evidence type="ECO:0000256" key="5">
    <source>
        <dbReference type="SAM" id="MobiDB-lite"/>
    </source>
</evidence>
<dbReference type="InterPro" id="IPR050109">
    <property type="entry name" value="HTH-type_TetR-like_transc_reg"/>
</dbReference>
<dbReference type="PANTHER" id="PTHR30055:SF148">
    <property type="entry name" value="TETR-FAMILY TRANSCRIPTIONAL REGULATOR"/>
    <property type="match status" value="1"/>
</dbReference>
<evidence type="ECO:0000256" key="4">
    <source>
        <dbReference type="PROSITE-ProRule" id="PRU00335"/>
    </source>
</evidence>
<dbReference type="OrthoDB" id="9796019at2"/>
<dbReference type="InterPro" id="IPR011075">
    <property type="entry name" value="TetR_C"/>
</dbReference>
<dbReference type="AlphaFoldDB" id="A0A1B1N538"/>
<evidence type="ECO:0000256" key="1">
    <source>
        <dbReference type="ARBA" id="ARBA00023015"/>
    </source>
</evidence>
<dbReference type="Pfam" id="PF16859">
    <property type="entry name" value="TetR_C_11"/>
    <property type="match status" value="1"/>
</dbReference>
<feature type="region of interest" description="Disordered" evidence="5">
    <location>
        <begin position="1"/>
        <end position="32"/>
    </location>
</feature>
<evidence type="ECO:0000259" key="6">
    <source>
        <dbReference type="PROSITE" id="PS50977"/>
    </source>
</evidence>
<dbReference type="GO" id="GO:0003700">
    <property type="term" value="F:DNA-binding transcription factor activity"/>
    <property type="evidence" value="ECO:0007669"/>
    <property type="project" value="TreeGrafter"/>
</dbReference>
<dbReference type="InterPro" id="IPR001647">
    <property type="entry name" value="HTH_TetR"/>
</dbReference>
<gene>
    <name evidence="7" type="ORF">AWM70_19580</name>
</gene>
<dbReference type="Gene3D" id="1.10.357.10">
    <property type="entry name" value="Tetracycline Repressor, domain 2"/>
    <property type="match status" value="1"/>
</dbReference>
<accession>A0A1B1N538</accession>
<dbReference type="SUPFAM" id="SSF48498">
    <property type="entry name" value="Tetracyclin repressor-like, C-terminal domain"/>
    <property type="match status" value="1"/>
</dbReference>
<dbReference type="RefSeq" id="WP_068699224.1">
    <property type="nucleotide sequence ID" value="NZ_CP014167.1"/>
</dbReference>
<sequence>MAEHAQDHQSKARNSEGQRGNQGKEQTAKSRRRGDVLENAILLAAWEELQENGYSRLTMEAVAARAKTNKNAVYRRWPNKAKLVIAALMKHIPKPSLEAPDTGNLRQDVLALLDRLNKLMQIIGAETIHGLMVEFHGAELHSNLTLPPRSEDLLVVAMKNILQNAERRGEVKVEELPERVISLPVDLIRFELLTTHTPLTDEAVVEIVDLIFLPLVLKENK</sequence>
<feature type="domain" description="HTH tetR-type" evidence="6">
    <location>
        <begin position="35"/>
        <end position="95"/>
    </location>
</feature>
<feature type="DNA-binding region" description="H-T-H motif" evidence="4">
    <location>
        <begin position="58"/>
        <end position="77"/>
    </location>
</feature>
<keyword evidence="3" id="KW-0804">Transcription</keyword>
<dbReference type="Gene3D" id="1.10.10.60">
    <property type="entry name" value="Homeodomain-like"/>
    <property type="match status" value="1"/>
</dbReference>
<dbReference type="Proteomes" id="UP000092573">
    <property type="component" value="Chromosome"/>
</dbReference>
<evidence type="ECO:0000256" key="2">
    <source>
        <dbReference type="ARBA" id="ARBA00023125"/>
    </source>
</evidence>
<evidence type="ECO:0000256" key="3">
    <source>
        <dbReference type="ARBA" id="ARBA00023163"/>
    </source>
</evidence>
<feature type="compositionally biased region" description="Basic and acidic residues" evidence="5">
    <location>
        <begin position="1"/>
        <end position="16"/>
    </location>
</feature>